<reference evidence="1" key="1">
    <citation type="submission" date="2020-08" db="EMBL/GenBank/DDBJ databases">
        <title>Sequencing the genomes of 1000 actinobacteria strains.</title>
        <authorList>
            <person name="Klenk H.-P."/>
        </authorList>
    </citation>
    <scope>NUCLEOTIDE SEQUENCE [LARGE SCALE GENOMIC DNA]</scope>
    <source>
        <strain evidence="1">DSM 27064</strain>
    </source>
</reference>
<sequence>MTITLYEQVTGEKFQRTSETLAFLFEDFERLRNESDTTLWRLLVAQSLDFYHANLQ</sequence>
<accession>A0A840DI56</accession>
<comment type="caution">
    <text evidence="1">The sequence shown here is derived from an EMBL/GenBank/DDBJ whole genome shotgun (WGS) entry which is preliminary data.</text>
</comment>
<proteinExistence type="predicted"/>
<dbReference type="AlphaFoldDB" id="A0A840DI56"/>
<dbReference type="RefSeq" id="WP_183304490.1">
    <property type="nucleotide sequence ID" value="NZ_JACIFD010000006.1"/>
</dbReference>
<evidence type="ECO:0000313" key="2">
    <source>
        <dbReference type="Proteomes" id="UP000571183"/>
    </source>
</evidence>
<dbReference type="EMBL" id="JACIFD010000006">
    <property type="protein sequence ID" value="MBB4071403.1"/>
    <property type="molecule type" value="Genomic_DNA"/>
</dbReference>
<evidence type="ECO:0000313" key="1">
    <source>
        <dbReference type="EMBL" id="MBB4071403.1"/>
    </source>
</evidence>
<gene>
    <name evidence="1" type="ORF">F5897_000707</name>
</gene>
<protein>
    <submittedName>
        <fullName evidence="1">Uncharacterized protein</fullName>
    </submittedName>
</protein>
<keyword evidence="2" id="KW-1185">Reference proteome</keyword>
<dbReference type="Proteomes" id="UP000571183">
    <property type="component" value="Unassembled WGS sequence"/>
</dbReference>
<organism evidence="1 2">
    <name type="scientific">Canibacter oris</name>
    <dbReference type="NCBI Taxonomy" id="1365628"/>
    <lineage>
        <taxon>Bacteria</taxon>
        <taxon>Bacillati</taxon>
        <taxon>Actinomycetota</taxon>
        <taxon>Actinomycetes</taxon>
        <taxon>Micrococcales</taxon>
        <taxon>Microbacteriaceae</taxon>
        <taxon>Canibacter</taxon>
    </lineage>
</organism>
<name>A0A840DI56_9MICO</name>